<dbReference type="HOGENOM" id="CLU_009214_1_0_1"/>
<evidence type="ECO:0000256" key="10">
    <source>
        <dbReference type="SAM" id="Phobius"/>
    </source>
</evidence>
<evidence type="ECO:0000256" key="7">
    <source>
        <dbReference type="ARBA" id="ARBA00023303"/>
    </source>
</evidence>
<feature type="compositionally biased region" description="Basic and acidic residues" evidence="9">
    <location>
        <begin position="603"/>
        <end position="616"/>
    </location>
</feature>
<dbReference type="GO" id="GO:0030322">
    <property type="term" value="P:stabilization of membrane potential"/>
    <property type="evidence" value="ECO:0007669"/>
    <property type="project" value="TreeGrafter"/>
</dbReference>
<evidence type="ECO:0000256" key="4">
    <source>
        <dbReference type="ARBA" id="ARBA00022989"/>
    </source>
</evidence>
<dbReference type="AlphaFoldDB" id="A0A0C9UVP3"/>
<keyword evidence="2 8" id="KW-0813">Transport</keyword>
<feature type="transmembrane region" description="Helical" evidence="10">
    <location>
        <begin position="479"/>
        <end position="501"/>
    </location>
</feature>
<dbReference type="GO" id="GO:0022841">
    <property type="term" value="F:potassium ion leak channel activity"/>
    <property type="evidence" value="ECO:0007669"/>
    <property type="project" value="TreeGrafter"/>
</dbReference>
<evidence type="ECO:0000256" key="6">
    <source>
        <dbReference type="ARBA" id="ARBA00023136"/>
    </source>
</evidence>
<evidence type="ECO:0000256" key="5">
    <source>
        <dbReference type="ARBA" id="ARBA00023065"/>
    </source>
</evidence>
<feature type="transmembrane region" description="Helical" evidence="10">
    <location>
        <begin position="159"/>
        <end position="180"/>
    </location>
</feature>
<protein>
    <recommendedName>
        <fullName evidence="11">Potassium channel domain-containing protein</fullName>
    </recommendedName>
</protein>
<feature type="compositionally biased region" description="Basic and acidic residues" evidence="9">
    <location>
        <begin position="776"/>
        <end position="792"/>
    </location>
</feature>
<evidence type="ECO:0000256" key="9">
    <source>
        <dbReference type="SAM" id="MobiDB-lite"/>
    </source>
</evidence>
<proteinExistence type="inferred from homology"/>
<name>A0A0C9UVP3_SPHS4</name>
<dbReference type="OrthoDB" id="297496at2759"/>
<evidence type="ECO:0000259" key="11">
    <source>
        <dbReference type="Pfam" id="PF07885"/>
    </source>
</evidence>
<sequence>MSGALPIIIPIIQKLTEQPLSDSPSDDTSGDKGADGLGYSHSDDPSGGYHPRFSPNPDRKDLRFRSFPSNSTWSSELDYKSSRKCNPFRNIWNFILQHNPGGIDTKTPEEFIPNYRWLPILSGVTMPVSLLLQIPGCTERWYVRTLDNQTVQSKPNPSILLAANILAMVAALIANMSLIWRFLERRVKQMTIISLCFLFIHDIINIVTVTIFGIEHRFNDGFTYGQAYWLVVASTVVSLFTTVTLMWDLWTTPQFAKSGSGITRKQRSLVVIVMILLCWITFGGLMNSVLLHLTFIDGLYFTIVSIETIGFGDIHPNSTGSRIFAMIYNSVGIINIGLAISTARETIIESFETSYRRRVSEVAAKRLEYKKHKERERARKMVMERMLHSAGLPLYIPDPTRPSKMKLNEEALTPAQLAAAENEAHHMMSRRPHSASTRESRFERTFSLESSKDSYNTEFDEENYKNFRRSIVKEERREFAAKIAVAWIIFLTFWLIGAGIFTATEKWSYGIALYFCFIAFTSIGYGDYSPATPAGRSVFVVWALMGVGAMTILISVLCEAGSSRYKNALSKGSFARAVKNFRERRATSPSPHTTSYRFHSRSRSREMSPDRDYTHEHAKRDLEALPGDLLNHAKAFHEHIYYFLNGVDGSEAPPPTLQRLLEEVAESEHMDDALKSEIMEDEGARKALFMMSYEGALRKMIKTAERAVAILSRRDFIGNSRDKDSISHMSKSSVDPGQARQTLDLDNQRYNKRPTPKSTEDFVVEEVEDEDIGSSQKDRDSPIEEKVQFSEV</sequence>
<dbReference type="PANTHER" id="PTHR11003">
    <property type="entry name" value="POTASSIUM CHANNEL, SUBFAMILY K"/>
    <property type="match status" value="1"/>
</dbReference>
<keyword evidence="3 8" id="KW-0812">Transmembrane</keyword>
<keyword evidence="13" id="KW-1185">Reference proteome</keyword>
<keyword evidence="5 8" id="KW-0406">Ion transport</keyword>
<feature type="compositionally biased region" description="Polar residues" evidence="9">
    <location>
        <begin position="16"/>
        <end position="27"/>
    </location>
</feature>
<feature type="transmembrane region" description="Helical" evidence="10">
    <location>
        <begin position="268"/>
        <end position="291"/>
    </location>
</feature>
<evidence type="ECO:0000256" key="1">
    <source>
        <dbReference type="ARBA" id="ARBA00004141"/>
    </source>
</evidence>
<feature type="compositionally biased region" description="Polar residues" evidence="9">
    <location>
        <begin position="727"/>
        <end position="745"/>
    </location>
</feature>
<evidence type="ECO:0000256" key="2">
    <source>
        <dbReference type="ARBA" id="ARBA00022448"/>
    </source>
</evidence>
<feature type="transmembrane region" description="Helical" evidence="10">
    <location>
        <begin position="538"/>
        <end position="557"/>
    </location>
</feature>
<feature type="domain" description="Potassium channel" evidence="11">
    <location>
        <begin position="275"/>
        <end position="347"/>
    </location>
</feature>
<dbReference type="PANTHER" id="PTHR11003:SF342">
    <property type="entry name" value="OUTWARD-RECTIFIER POTASSIUM CHANNEL TOK1"/>
    <property type="match status" value="1"/>
</dbReference>
<dbReference type="InterPro" id="IPR013099">
    <property type="entry name" value="K_chnl_dom"/>
</dbReference>
<feature type="domain" description="Potassium channel" evidence="11">
    <location>
        <begin position="489"/>
        <end position="558"/>
    </location>
</feature>
<feature type="compositionally biased region" description="Acidic residues" evidence="9">
    <location>
        <begin position="762"/>
        <end position="772"/>
    </location>
</feature>
<feature type="transmembrane region" description="Helical" evidence="10">
    <location>
        <begin position="226"/>
        <end position="247"/>
    </location>
</feature>
<keyword evidence="6 10" id="KW-0472">Membrane</keyword>
<dbReference type="GO" id="GO:0015271">
    <property type="term" value="F:outward rectifier potassium channel activity"/>
    <property type="evidence" value="ECO:0007669"/>
    <property type="project" value="TreeGrafter"/>
</dbReference>
<feature type="transmembrane region" description="Helical" evidence="10">
    <location>
        <begin position="507"/>
        <end position="526"/>
    </location>
</feature>
<keyword evidence="4 10" id="KW-1133">Transmembrane helix</keyword>
<organism evidence="12 13">
    <name type="scientific">Sphaerobolus stellatus (strain SS14)</name>
    <dbReference type="NCBI Taxonomy" id="990650"/>
    <lineage>
        <taxon>Eukaryota</taxon>
        <taxon>Fungi</taxon>
        <taxon>Dikarya</taxon>
        <taxon>Basidiomycota</taxon>
        <taxon>Agaricomycotina</taxon>
        <taxon>Agaricomycetes</taxon>
        <taxon>Phallomycetidae</taxon>
        <taxon>Geastrales</taxon>
        <taxon>Sphaerobolaceae</taxon>
        <taxon>Sphaerobolus</taxon>
    </lineage>
</organism>
<dbReference type="Pfam" id="PF07885">
    <property type="entry name" value="Ion_trans_2"/>
    <property type="match status" value="2"/>
</dbReference>
<accession>A0A0C9UVP3</accession>
<feature type="transmembrane region" description="Helical" evidence="10">
    <location>
        <begin position="192"/>
        <end position="214"/>
    </location>
</feature>
<comment type="similarity">
    <text evidence="8">Belongs to the two pore domain potassium channel (TC 1.A.1.8) family.</text>
</comment>
<keyword evidence="7 8" id="KW-0407">Ion channel</keyword>
<dbReference type="EMBL" id="KN837286">
    <property type="protein sequence ID" value="KIJ29275.1"/>
    <property type="molecule type" value="Genomic_DNA"/>
</dbReference>
<dbReference type="PRINTS" id="PR01333">
    <property type="entry name" value="2POREKCHANEL"/>
</dbReference>
<comment type="subcellular location">
    <subcellularLocation>
        <location evidence="1">Membrane</location>
        <topology evidence="1">Multi-pass membrane protein</topology>
    </subcellularLocation>
</comment>
<reference evidence="12 13" key="1">
    <citation type="submission" date="2014-06" db="EMBL/GenBank/DDBJ databases">
        <title>Evolutionary Origins and Diversification of the Mycorrhizal Mutualists.</title>
        <authorList>
            <consortium name="DOE Joint Genome Institute"/>
            <consortium name="Mycorrhizal Genomics Consortium"/>
            <person name="Kohler A."/>
            <person name="Kuo A."/>
            <person name="Nagy L.G."/>
            <person name="Floudas D."/>
            <person name="Copeland A."/>
            <person name="Barry K.W."/>
            <person name="Cichocki N."/>
            <person name="Veneault-Fourrey C."/>
            <person name="LaButti K."/>
            <person name="Lindquist E.A."/>
            <person name="Lipzen A."/>
            <person name="Lundell T."/>
            <person name="Morin E."/>
            <person name="Murat C."/>
            <person name="Riley R."/>
            <person name="Ohm R."/>
            <person name="Sun H."/>
            <person name="Tunlid A."/>
            <person name="Henrissat B."/>
            <person name="Grigoriev I.V."/>
            <person name="Hibbett D.S."/>
            <person name="Martin F."/>
        </authorList>
    </citation>
    <scope>NUCLEOTIDE SEQUENCE [LARGE SCALE GENOMIC DNA]</scope>
    <source>
        <strain evidence="12 13">SS14</strain>
    </source>
</reference>
<dbReference type="InterPro" id="IPR003280">
    <property type="entry name" value="2pore_dom_K_chnl"/>
</dbReference>
<dbReference type="Gene3D" id="1.10.287.70">
    <property type="match status" value="2"/>
</dbReference>
<feature type="compositionally biased region" description="Polar residues" evidence="9">
    <location>
        <begin position="587"/>
        <end position="597"/>
    </location>
</feature>
<dbReference type="Proteomes" id="UP000054279">
    <property type="component" value="Unassembled WGS sequence"/>
</dbReference>
<evidence type="ECO:0000313" key="12">
    <source>
        <dbReference type="EMBL" id="KIJ29275.1"/>
    </source>
</evidence>
<feature type="region of interest" description="Disordered" evidence="9">
    <location>
        <begin position="721"/>
        <end position="792"/>
    </location>
</feature>
<feature type="region of interest" description="Disordered" evidence="9">
    <location>
        <begin position="16"/>
        <end position="65"/>
    </location>
</feature>
<evidence type="ECO:0000256" key="3">
    <source>
        <dbReference type="ARBA" id="ARBA00022692"/>
    </source>
</evidence>
<gene>
    <name evidence="12" type="ORF">M422DRAFT_71237</name>
</gene>
<dbReference type="SUPFAM" id="SSF81324">
    <property type="entry name" value="Voltage-gated potassium channels"/>
    <property type="match status" value="2"/>
</dbReference>
<feature type="transmembrane region" description="Helical" evidence="10">
    <location>
        <begin position="323"/>
        <end position="343"/>
    </location>
</feature>
<feature type="region of interest" description="Disordered" evidence="9">
    <location>
        <begin position="584"/>
        <end position="616"/>
    </location>
</feature>
<dbReference type="GO" id="GO:0005886">
    <property type="term" value="C:plasma membrane"/>
    <property type="evidence" value="ECO:0007669"/>
    <property type="project" value="TreeGrafter"/>
</dbReference>
<evidence type="ECO:0000256" key="8">
    <source>
        <dbReference type="RuleBase" id="RU003857"/>
    </source>
</evidence>
<evidence type="ECO:0000313" key="13">
    <source>
        <dbReference type="Proteomes" id="UP000054279"/>
    </source>
</evidence>